<dbReference type="EMBL" id="JAMKOV010000002">
    <property type="protein sequence ID" value="KAI8043666.1"/>
    <property type="molecule type" value="Genomic_DNA"/>
</dbReference>
<name>A0A9P9YV64_9MUSC</name>
<evidence type="ECO:0000313" key="3">
    <source>
        <dbReference type="Proteomes" id="UP001059596"/>
    </source>
</evidence>
<feature type="region of interest" description="Disordered" evidence="1">
    <location>
        <begin position="77"/>
        <end position="124"/>
    </location>
</feature>
<accession>A0A9P9YV64</accession>
<reference evidence="2" key="1">
    <citation type="journal article" date="2023" name="Genome Biol. Evol.">
        <title>Long-read-based Genome Assembly of Drosophila gunungcola Reveals Fewer Chemosensory Genes in Flower-breeding Species.</title>
        <authorList>
            <person name="Negi A."/>
            <person name="Liao B.Y."/>
            <person name="Yeh S.D."/>
        </authorList>
    </citation>
    <scope>NUCLEOTIDE SEQUENCE</scope>
    <source>
        <strain evidence="2">Sukarami</strain>
    </source>
</reference>
<keyword evidence="3" id="KW-1185">Reference proteome</keyword>
<evidence type="ECO:0000313" key="2">
    <source>
        <dbReference type="EMBL" id="KAI8043666.1"/>
    </source>
</evidence>
<organism evidence="2 3">
    <name type="scientific">Drosophila gunungcola</name>
    <name type="common">fruit fly</name>
    <dbReference type="NCBI Taxonomy" id="103775"/>
    <lineage>
        <taxon>Eukaryota</taxon>
        <taxon>Metazoa</taxon>
        <taxon>Ecdysozoa</taxon>
        <taxon>Arthropoda</taxon>
        <taxon>Hexapoda</taxon>
        <taxon>Insecta</taxon>
        <taxon>Pterygota</taxon>
        <taxon>Neoptera</taxon>
        <taxon>Endopterygota</taxon>
        <taxon>Diptera</taxon>
        <taxon>Brachycera</taxon>
        <taxon>Muscomorpha</taxon>
        <taxon>Ephydroidea</taxon>
        <taxon>Drosophilidae</taxon>
        <taxon>Drosophila</taxon>
        <taxon>Sophophora</taxon>
    </lineage>
</organism>
<protein>
    <submittedName>
        <fullName evidence="2">Uncharacterized protein</fullName>
    </submittedName>
</protein>
<gene>
    <name evidence="2" type="ORF">M5D96_004999</name>
</gene>
<sequence>MARRSNFIEGNDNFREQNLRFVRNEFEDNINQFFGGANPGGSGQQKPPPRDSLIVQPTAGKKSLRFKRIGANRIESTRLNSERLGSVLDGGQQQQQQKQKQSTKYDGQPARYELNGQLNSSQAL</sequence>
<comment type="caution">
    <text evidence="2">The sequence shown here is derived from an EMBL/GenBank/DDBJ whole genome shotgun (WGS) entry which is preliminary data.</text>
</comment>
<dbReference type="AlphaFoldDB" id="A0A9P9YV64"/>
<feature type="region of interest" description="Disordered" evidence="1">
    <location>
        <begin position="32"/>
        <end position="59"/>
    </location>
</feature>
<evidence type="ECO:0000256" key="1">
    <source>
        <dbReference type="SAM" id="MobiDB-lite"/>
    </source>
</evidence>
<dbReference type="Proteomes" id="UP001059596">
    <property type="component" value="Unassembled WGS sequence"/>
</dbReference>
<proteinExistence type="predicted"/>